<sequence>MTTELSPTTPPYLRIAAELRGRIASGALRPGDRVPSTRQITQEWGVAMATATKALTTLRQEGLVRSQPGAGTVVAPGADRLEPAVTLGAHPRAATPKAPVAKPASSRAAAEPAATRRREHRESEQGLSRDRIVQAAVTVADAEGLGPVSMRRVATELGVAPMALYRHVAGKEELVDLMADRMLAGVPLPPAELSGWRPRLAAIARVQWGLYRRHPWLAQTISLTRPVPLPGALRHGEYVLASLEEAGLKSSTRLYIHIMMFALVRGIAVNLDMEANDQRRTAMTEEEWLAAQEGDMLQVLAGGGFPAFSRLMVEMGHEDFDFDLDLLFEFALARILDGLTPLLEPRD</sequence>
<feature type="domain" description="HTH gntR-type" evidence="6">
    <location>
        <begin position="9"/>
        <end position="77"/>
    </location>
</feature>
<dbReference type="SUPFAM" id="SSF46785">
    <property type="entry name" value="Winged helix' DNA-binding domain"/>
    <property type="match status" value="1"/>
</dbReference>
<evidence type="ECO:0000313" key="9">
    <source>
        <dbReference type="Proteomes" id="UP000248039"/>
    </source>
</evidence>
<evidence type="ECO:0000256" key="2">
    <source>
        <dbReference type="ARBA" id="ARBA00023125"/>
    </source>
</evidence>
<dbReference type="InterPro" id="IPR036271">
    <property type="entry name" value="Tet_transcr_reg_TetR-rel_C_sf"/>
</dbReference>
<organism evidence="8 9">
    <name type="scientific">Streptomyces tateyamensis</name>
    <dbReference type="NCBI Taxonomy" id="565073"/>
    <lineage>
        <taxon>Bacteria</taxon>
        <taxon>Bacillati</taxon>
        <taxon>Actinomycetota</taxon>
        <taxon>Actinomycetes</taxon>
        <taxon>Kitasatosporales</taxon>
        <taxon>Streptomycetaceae</taxon>
        <taxon>Streptomyces</taxon>
    </lineage>
</organism>
<dbReference type="OrthoDB" id="2570341at2"/>
<dbReference type="GO" id="GO:0003700">
    <property type="term" value="F:DNA-binding transcription factor activity"/>
    <property type="evidence" value="ECO:0007669"/>
    <property type="project" value="InterPro"/>
</dbReference>
<keyword evidence="3" id="KW-0804">Transcription</keyword>
<dbReference type="PANTHER" id="PTHR44846">
    <property type="entry name" value="MANNOSYL-D-GLYCERATE TRANSPORT/METABOLISM SYSTEM REPRESSOR MNGR-RELATED"/>
    <property type="match status" value="1"/>
</dbReference>
<dbReference type="InterPro" id="IPR004111">
    <property type="entry name" value="Repressor_TetR_C"/>
</dbReference>
<evidence type="ECO:0000313" key="8">
    <source>
        <dbReference type="EMBL" id="PYC68199.1"/>
    </source>
</evidence>
<dbReference type="PANTHER" id="PTHR44846:SF17">
    <property type="entry name" value="GNTR-FAMILY TRANSCRIPTIONAL REGULATOR"/>
    <property type="match status" value="1"/>
</dbReference>
<proteinExistence type="predicted"/>
<reference evidence="8 9" key="1">
    <citation type="submission" date="2018-03" db="EMBL/GenBank/DDBJ databases">
        <title>Bioinformatic expansion and discovery of thiopeptide antibiotics.</title>
        <authorList>
            <person name="Schwalen C.J."/>
            <person name="Hudson G.A."/>
            <person name="Mitchell D.A."/>
        </authorList>
    </citation>
    <scope>NUCLEOTIDE SEQUENCE [LARGE SCALE GENOMIC DNA]</scope>
    <source>
        <strain evidence="8 9">ATCC 21389</strain>
    </source>
</reference>
<feature type="region of interest" description="Disordered" evidence="5">
    <location>
        <begin position="91"/>
        <end position="130"/>
    </location>
</feature>
<dbReference type="InterPro" id="IPR001647">
    <property type="entry name" value="HTH_TetR"/>
</dbReference>
<evidence type="ECO:0000259" key="7">
    <source>
        <dbReference type="PROSITE" id="PS50977"/>
    </source>
</evidence>
<dbReference type="SUPFAM" id="SSF46689">
    <property type="entry name" value="Homeodomain-like"/>
    <property type="match status" value="1"/>
</dbReference>
<dbReference type="GO" id="GO:0003677">
    <property type="term" value="F:DNA binding"/>
    <property type="evidence" value="ECO:0007669"/>
    <property type="project" value="UniProtKB-UniRule"/>
</dbReference>
<dbReference type="Pfam" id="PF00440">
    <property type="entry name" value="TetR_N"/>
    <property type="match status" value="1"/>
</dbReference>
<dbReference type="EMBL" id="PYBW01000140">
    <property type="protein sequence ID" value="PYC68199.1"/>
    <property type="molecule type" value="Genomic_DNA"/>
</dbReference>
<dbReference type="CDD" id="cd07377">
    <property type="entry name" value="WHTH_GntR"/>
    <property type="match status" value="1"/>
</dbReference>
<dbReference type="PROSITE" id="PS50949">
    <property type="entry name" value="HTH_GNTR"/>
    <property type="match status" value="1"/>
</dbReference>
<dbReference type="Pfam" id="PF00392">
    <property type="entry name" value="GntR"/>
    <property type="match status" value="1"/>
</dbReference>
<feature type="compositionally biased region" description="Basic and acidic residues" evidence="5">
    <location>
        <begin position="114"/>
        <end position="130"/>
    </location>
</feature>
<dbReference type="RefSeq" id="WP_110672952.1">
    <property type="nucleotide sequence ID" value="NZ_PYBW01000140.1"/>
</dbReference>
<dbReference type="InterPro" id="IPR009057">
    <property type="entry name" value="Homeodomain-like_sf"/>
</dbReference>
<evidence type="ECO:0000256" key="1">
    <source>
        <dbReference type="ARBA" id="ARBA00023015"/>
    </source>
</evidence>
<name>A0A2V4N190_9ACTN</name>
<dbReference type="PROSITE" id="PS50977">
    <property type="entry name" value="HTH_TETR_2"/>
    <property type="match status" value="1"/>
</dbReference>
<keyword evidence="2 4" id="KW-0238">DNA-binding</keyword>
<feature type="compositionally biased region" description="Low complexity" evidence="5">
    <location>
        <begin position="91"/>
        <end position="113"/>
    </location>
</feature>
<dbReference type="InterPro" id="IPR036390">
    <property type="entry name" value="WH_DNA-bd_sf"/>
</dbReference>
<dbReference type="InterPro" id="IPR000524">
    <property type="entry name" value="Tscrpt_reg_HTH_GntR"/>
</dbReference>
<evidence type="ECO:0000256" key="3">
    <source>
        <dbReference type="ARBA" id="ARBA00023163"/>
    </source>
</evidence>
<dbReference type="GO" id="GO:0045892">
    <property type="term" value="P:negative regulation of DNA-templated transcription"/>
    <property type="evidence" value="ECO:0007669"/>
    <property type="project" value="InterPro"/>
</dbReference>
<evidence type="ECO:0000259" key="6">
    <source>
        <dbReference type="PROSITE" id="PS50949"/>
    </source>
</evidence>
<gene>
    <name evidence="8" type="ORF">C7C46_29305</name>
</gene>
<dbReference type="InterPro" id="IPR050679">
    <property type="entry name" value="Bact_HTH_transcr_reg"/>
</dbReference>
<keyword evidence="9" id="KW-1185">Reference proteome</keyword>
<comment type="caution">
    <text evidence="8">The sequence shown here is derived from an EMBL/GenBank/DDBJ whole genome shotgun (WGS) entry which is preliminary data.</text>
</comment>
<dbReference type="Pfam" id="PF02909">
    <property type="entry name" value="TetR_C_1"/>
    <property type="match status" value="1"/>
</dbReference>
<dbReference type="InterPro" id="IPR036388">
    <property type="entry name" value="WH-like_DNA-bd_sf"/>
</dbReference>
<protein>
    <submittedName>
        <fullName evidence="8">GntR family transcriptional regulator</fullName>
    </submittedName>
</protein>
<dbReference type="Gene3D" id="1.10.10.10">
    <property type="entry name" value="Winged helix-like DNA-binding domain superfamily/Winged helix DNA-binding domain"/>
    <property type="match status" value="1"/>
</dbReference>
<dbReference type="SMART" id="SM00345">
    <property type="entry name" value="HTH_GNTR"/>
    <property type="match status" value="1"/>
</dbReference>
<feature type="DNA-binding region" description="H-T-H motif" evidence="4">
    <location>
        <begin position="149"/>
        <end position="168"/>
    </location>
</feature>
<evidence type="ECO:0000256" key="4">
    <source>
        <dbReference type="PROSITE-ProRule" id="PRU00335"/>
    </source>
</evidence>
<dbReference type="Gene3D" id="1.10.10.60">
    <property type="entry name" value="Homeodomain-like"/>
    <property type="match status" value="1"/>
</dbReference>
<keyword evidence="1" id="KW-0805">Transcription regulation</keyword>
<dbReference type="Gene3D" id="1.10.357.10">
    <property type="entry name" value="Tetracycline Repressor, domain 2"/>
    <property type="match status" value="1"/>
</dbReference>
<dbReference type="SUPFAM" id="SSF48498">
    <property type="entry name" value="Tetracyclin repressor-like, C-terminal domain"/>
    <property type="match status" value="1"/>
</dbReference>
<feature type="domain" description="HTH tetR-type" evidence="7">
    <location>
        <begin position="126"/>
        <end position="186"/>
    </location>
</feature>
<dbReference type="Proteomes" id="UP000248039">
    <property type="component" value="Unassembled WGS sequence"/>
</dbReference>
<accession>A0A2V4N190</accession>
<evidence type="ECO:0000256" key="5">
    <source>
        <dbReference type="SAM" id="MobiDB-lite"/>
    </source>
</evidence>
<dbReference type="AlphaFoldDB" id="A0A2V4N190"/>